<dbReference type="InterPro" id="IPR027417">
    <property type="entry name" value="P-loop_NTPase"/>
</dbReference>
<evidence type="ECO:0000259" key="8">
    <source>
        <dbReference type="PROSITE" id="PS51715"/>
    </source>
</evidence>
<dbReference type="Gene3D" id="1.20.1000.10">
    <property type="entry name" value="Guanylate-binding protein, C-terminal domain"/>
    <property type="match status" value="1"/>
</dbReference>
<dbReference type="Pfam" id="PF02841">
    <property type="entry name" value="GBP_C"/>
    <property type="match status" value="1"/>
</dbReference>
<sequence length="601" mass="68613">MSRGVVMSHPVCLIENQNTPEGYKLVINQKAVQILEDITEPVVPVAIVGKYRTGKSYLMNKLAGSNDGFALGSTIQSKTKGIWMWCVPHPHKPGHTLVLLDTEGLGDVEKGDRKNDSWVFSLAVLLSSTLVYNSVGTIDQESLEKLHYVTELTERIKLKAKTSNDDDESAEFKRTFPSFIWCVRDFTLKLEQEGKQITEDEYLQMALNLKPGFSKAAREYNFPRECITHFFHSHKCFVFERPASTEDLQRLEELSESQLEPRFVKQAHRFCDFVFNNSQTKTLAGGHCVTGRMLGTLAVTYVESIRSGSVPCMENAVLALAQIENTAAIQKALSVYEAEMKQAEGTFPTETQDEFLSKQTQCEKKAVKVFMDRSFKDDKREYQGKLMGDLQQKHQEFAKRNEEASIHKCQDLLQVLSANLEKGIKNVVFSKPGGHKQYLKEKQKIMDTYNNSPGKGIKAALVLQQFIEGKKNIEMTVLQADESLTKQQKEMEEEKMKKEAAEKKLQEEKENARQLERTRKEQTQRLEQQAIMLKEKLEEERHMLLKENEWMIKEKMKGTHVQTFLASCSSWTLVLVRFMVSQRVEVFTSGKGTCGPSFPEK</sequence>
<evidence type="ECO:0000256" key="1">
    <source>
        <dbReference type="ARBA" id="ARBA00022588"/>
    </source>
</evidence>
<evidence type="ECO:0000256" key="5">
    <source>
        <dbReference type="ARBA" id="ARBA00023134"/>
    </source>
</evidence>
<organism evidence="9">
    <name type="scientific">Xenopus tropicalis</name>
    <name type="common">Western clawed frog</name>
    <name type="synonym">Silurana tropicalis</name>
    <dbReference type="NCBI Taxonomy" id="8364"/>
    <lineage>
        <taxon>Eukaryota</taxon>
        <taxon>Metazoa</taxon>
        <taxon>Chordata</taxon>
        <taxon>Craniata</taxon>
        <taxon>Vertebrata</taxon>
        <taxon>Euteleostomi</taxon>
        <taxon>Amphibia</taxon>
        <taxon>Batrachia</taxon>
        <taxon>Anura</taxon>
        <taxon>Pipoidea</taxon>
        <taxon>Pipidae</taxon>
        <taxon>Xenopodinae</taxon>
        <taxon>Xenopus</taxon>
        <taxon>Silurana</taxon>
    </lineage>
</organism>
<name>A0A803JR31_XENTR</name>
<dbReference type="InterPro" id="IPR036543">
    <property type="entry name" value="Guanylate-bd_C_sf"/>
</dbReference>
<protein>
    <submittedName>
        <fullName evidence="9">Guanylate binding protein family member 6</fullName>
    </submittedName>
</protein>
<dbReference type="Ensembl" id="ENSXETT00000121202">
    <property type="protein sequence ID" value="ENSXETP00000110421"/>
    <property type="gene ID" value="ENSXETG00000043808"/>
</dbReference>
<evidence type="ECO:0000256" key="4">
    <source>
        <dbReference type="ARBA" id="ARBA00022859"/>
    </source>
</evidence>
<dbReference type="CDD" id="cd01851">
    <property type="entry name" value="GBP"/>
    <property type="match status" value="1"/>
</dbReference>
<dbReference type="InterPro" id="IPR037684">
    <property type="entry name" value="GBP_C"/>
</dbReference>
<dbReference type="GO" id="GO:0045087">
    <property type="term" value="P:innate immune response"/>
    <property type="evidence" value="ECO:0007669"/>
    <property type="project" value="UniProtKB-KW"/>
</dbReference>
<keyword evidence="2" id="KW-0547">Nucleotide-binding</keyword>
<evidence type="ECO:0000256" key="6">
    <source>
        <dbReference type="PROSITE-ProRule" id="PRU01052"/>
    </source>
</evidence>
<keyword evidence="3" id="KW-0378">Hydrolase</keyword>
<accession>A0A803JR31</accession>
<evidence type="ECO:0000256" key="2">
    <source>
        <dbReference type="ARBA" id="ARBA00022741"/>
    </source>
</evidence>
<dbReference type="PANTHER" id="PTHR10751">
    <property type="entry name" value="GUANYLATE BINDING PROTEIN"/>
    <property type="match status" value="1"/>
</dbReference>
<dbReference type="SUPFAM" id="SSF52540">
    <property type="entry name" value="P-loop containing nucleoside triphosphate hydrolases"/>
    <property type="match status" value="1"/>
</dbReference>
<dbReference type="InterPro" id="IPR003191">
    <property type="entry name" value="Guanylate-bd/ATL_C"/>
</dbReference>
<dbReference type="Pfam" id="PF02263">
    <property type="entry name" value="GBP"/>
    <property type="match status" value="1"/>
</dbReference>
<dbReference type="PROSITE" id="PS51715">
    <property type="entry name" value="G_GB1_RHD3"/>
    <property type="match status" value="1"/>
</dbReference>
<keyword evidence="4" id="KW-0391">Immunity</keyword>
<dbReference type="FunFam" id="1.20.1000.10:FF:000001">
    <property type="entry name" value="Guanylate binding protein 1"/>
    <property type="match status" value="1"/>
</dbReference>
<dbReference type="InterPro" id="IPR015894">
    <property type="entry name" value="Guanylate-bd_N"/>
</dbReference>
<dbReference type="InterPro" id="IPR030386">
    <property type="entry name" value="G_GB1_RHD3_dom"/>
</dbReference>
<keyword evidence="5" id="KW-0342">GTP-binding</keyword>
<reference evidence="9" key="1">
    <citation type="journal article" date="2010" name="Science">
        <title>The genome of the Western clawed frog Xenopus tropicalis.</title>
        <authorList>
            <person name="Hellsten U."/>
            <person name="Harland R.M."/>
            <person name="Gilchrist M.J."/>
            <person name="Hendrix D."/>
            <person name="Jurka J."/>
            <person name="Kapitonov V."/>
            <person name="Ovcharenko I."/>
            <person name="Putnam N.H."/>
            <person name="Shu S."/>
            <person name="Taher L."/>
            <person name="Blitz I.L."/>
            <person name="Blumberg B."/>
            <person name="Dichmann D.S."/>
            <person name="Dubchak I."/>
            <person name="Amaya E."/>
            <person name="Detter J.C."/>
            <person name="Fletcher R."/>
            <person name="Gerhard D.S."/>
            <person name="Goodstein D."/>
            <person name="Graves T."/>
            <person name="Grigoriev I.V."/>
            <person name="Grimwood J."/>
            <person name="Kawashima T."/>
            <person name="Lindquist E."/>
            <person name="Lucas S.M."/>
            <person name="Mead P.E."/>
            <person name="Mitros T."/>
            <person name="Ogino H."/>
            <person name="Ohta Y."/>
            <person name="Poliakov A.V."/>
            <person name="Pollet N."/>
            <person name="Robert J."/>
            <person name="Salamov A."/>
            <person name="Sater A.K."/>
            <person name="Schmutz J."/>
            <person name="Terry A."/>
            <person name="Vize P.D."/>
            <person name="Warren W.C."/>
            <person name="Wells D."/>
            <person name="Wills A."/>
            <person name="Wilson R.K."/>
            <person name="Zimmerman L.B."/>
            <person name="Zorn A.M."/>
            <person name="Grainger R."/>
            <person name="Grammer T."/>
            <person name="Khokha M.K."/>
            <person name="Richardson P.M."/>
            <person name="Rokhsar D.S."/>
        </authorList>
    </citation>
    <scope>NUCLEOTIDE SEQUENCE [LARGE SCALE GENOMIC DNA]</scope>
    <source>
        <strain evidence="9">Nigerian</strain>
    </source>
</reference>
<dbReference type="AlphaFoldDB" id="A0A803JR31"/>
<dbReference type="GeneTree" id="ENSGT00940000154265"/>
<keyword evidence="1" id="KW-0399">Innate immunity</keyword>
<gene>
    <name evidence="9" type="primary">LOC100495160</name>
</gene>
<reference evidence="9" key="2">
    <citation type="submission" date="2021-03" db="UniProtKB">
        <authorList>
            <consortium name="Ensembl"/>
        </authorList>
    </citation>
    <scope>IDENTIFICATION</scope>
</reference>
<dbReference type="SUPFAM" id="SSF48340">
    <property type="entry name" value="Interferon-induced guanylate-binding protein 1 (GBP1), C-terminal domain"/>
    <property type="match status" value="1"/>
</dbReference>
<evidence type="ECO:0000256" key="3">
    <source>
        <dbReference type="ARBA" id="ARBA00022801"/>
    </source>
</evidence>
<proteinExistence type="inferred from homology"/>
<evidence type="ECO:0000256" key="7">
    <source>
        <dbReference type="SAM" id="MobiDB-lite"/>
    </source>
</evidence>
<evidence type="ECO:0000313" key="9">
    <source>
        <dbReference type="Ensembl" id="ENSXETP00000110421"/>
    </source>
</evidence>
<feature type="region of interest" description="Disordered" evidence="7">
    <location>
        <begin position="488"/>
        <end position="524"/>
    </location>
</feature>
<dbReference type="CDD" id="cd16269">
    <property type="entry name" value="GBP_C"/>
    <property type="match status" value="1"/>
</dbReference>
<feature type="domain" description="GB1/RHD3-type G" evidence="8">
    <location>
        <begin position="39"/>
        <end position="279"/>
    </location>
</feature>
<dbReference type="Gene3D" id="3.40.50.300">
    <property type="entry name" value="P-loop containing nucleotide triphosphate hydrolases"/>
    <property type="match status" value="1"/>
</dbReference>
<dbReference type="FunFam" id="3.40.50.300:FF:000422">
    <property type="entry name" value="Guanylate-binding protein 1"/>
    <property type="match status" value="1"/>
</dbReference>
<comment type="similarity">
    <text evidence="6">Belongs to the TRAFAC class dynamin-like GTPase superfamily. GB1/RHD3 GTPase family.</text>
</comment>
<dbReference type="GO" id="GO:0005525">
    <property type="term" value="F:GTP binding"/>
    <property type="evidence" value="ECO:0007669"/>
    <property type="project" value="UniProtKB-KW"/>
</dbReference>
<dbReference type="GO" id="GO:0003924">
    <property type="term" value="F:GTPase activity"/>
    <property type="evidence" value="ECO:0007669"/>
    <property type="project" value="InterPro"/>
</dbReference>